<dbReference type="OrthoDB" id="2961601at2759"/>
<accession>A0A9W8K3C2</accession>
<dbReference type="Gene3D" id="3.80.10.10">
    <property type="entry name" value="Ribonuclease Inhibitor"/>
    <property type="match status" value="1"/>
</dbReference>
<dbReference type="InterPro" id="IPR036047">
    <property type="entry name" value="F-box-like_dom_sf"/>
</dbReference>
<dbReference type="EMBL" id="JANKHO010000420">
    <property type="protein sequence ID" value="KAJ3510161.1"/>
    <property type="molecule type" value="Genomic_DNA"/>
</dbReference>
<dbReference type="Gene3D" id="1.20.1280.50">
    <property type="match status" value="1"/>
</dbReference>
<protein>
    <recommendedName>
        <fullName evidence="3">F-box domain-containing protein</fullName>
    </recommendedName>
</protein>
<evidence type="ECO:0000313" key="1">
    <source>
        <dbReference type="EMBL" id="KAJ3510161.1"/>
    </source>
</evidence>
<sequence length="501" mass="56639">MHNSGCIEEINVSGEECPSSDLACSACKELTSLDAQIEDARSLLRTLYLKRCQVKLRRNLHHDQLVRSLPIELVSRIFVHCLHSPPPPSLPEDDANAAHDARRPNPVSLVLAAVCQRWRQIAFSTPHLWTVVCVRISGPSIAHYPQMTSEWLRRSGHLPIWLDVYEERLQPALSGIRRQLADPAPIFDAINRHISRVETLKLHFNRKYLTLLRGETPILHQLFLSITGSQHELSSAAFRLADARPSPHRVIIRDMPYTAVGIEWASVTHFEAFSLTSSECLLLFCHSPHLTHCKIENITMSAAEFNPLDPQTITLSSLLTLILDPYRRCTPHAAPSVVASLTMRSNCALRELIINWFDGTLSQLIDVVKMMPSLEELSASHFRIHDEIFELLAATTSTQEDTPPEEVFLPNLRVLCLSGTPYFNWWSLPPIFSQNNTDTDVVLRPLSSFHLHLSFSRRGPGEEEGQTPEEIDEDVKQRLHELRAGGKEIDIVNVFDDSLEL</sequence>
<gene>
    <name evidence="1" type="ORF">NLJ89_g4837</name>
</gene>
<dbReference type="InterPro" id="IPR032675">
    <property type="entry name" value="LRR_dom_sf"/>
</dbReference>
<dbReference type="SUPFAM" id="SSF81383">
    <property type="entry name" value="F-box domain"/>
    <property type="match status" value="1"/>
</dbReference>
<dbReference type="SUPFAM" id="SSF52047">
    <property type="entry name" value="RNI-like"/>
    <property type="match status" value="1"/>
</dbReference>
<dbReference type="Proteomes" id="UP001148786">
    <property type="component" value="Unassembled WGS sequence"/>
</dbReference>
<name>A0A9W8K3C2_9AGAR</name>
<proteinExistence type="predicted"/>
<comment type="caution">
    <text evidence="1">The sequence shown here is derived from an EMBL/GenBank/DDBJ whole genome shotgun (WGS) entry which is preliminary data.</text>
</comment>
<dbReference type="AlphaFoldDB" id="A0A9W8K3C2"/>
<evidence type="ECO:0008006" key="3">
    <source>
        <dbReference type="Google" id="ProtNLM"/>
    </source>
</evidence>
<organism evidence="1 2">
    <name type="scientific">Agrocybe chaxingu</name>
    <dbReference type="NCBI Taxonomy" id="84603"/>
    <lineage>
        <taxon>Eukaryota</taxon>
        <taxon>Fungi</taxon>
        <taxon>Dikarya</taxon>
        <taxon>Basidiomycota</taxon>
        <taxon>Agaricomycotina</taxon>
        <taxon>Agaricomycetes</taxon>
        <taxon>Agaricomycetidae</taxon>
        <taxon>Agaricales</taxon>
        <taxon>Agaricineae</taxon>
        <taxon>Strophariaceae</taxon>
        <taxon>Agrocybe</taxon>
    </lineage>
</organism>
<reference evidence="1" key="1">
    <citation type="submission" date="2022-07" db="EMBL/GenBank/DDBJ databases">
        <title>Genome Sequence of Agrocybe chaxingu.</title>
        <authorList>
            <person name="Buettner E."/>
        </authorList>
    </citation>
    <scope>NUCLEOTIDE SEQUENCE</scope>
    <source>
        <strain evidence="1">MP-N11</strain>
    </source>
</reference>
<keyword evidence="2" id="KW-1185">Reference proteome</keyword>
<evidence type="ECO:0000313" key="2">
    <source>
        <dbReference type="Proteomes" id="UP001148786"/>
    </source>
</evidence>